<sequence length="461" mass="50574">MKKKYVKLQTEIPGPKSREILERRNKFVPKGISNNCQSFVKKAQGALVEDVDGNHYLDFAGAIGTLNVGHSHPRVVRALQEQASQFIHTGFNVMMYESYITLAERLCELAPGDFDKQAAFFNSGAEAVENAVKIARKYTGRQGIVAFTRGFHGRTLMTMTMTSKVKPYKFGFGPFAPEVYKAPYPYVYRRPDGMSEQQYSEMIIEQFEQFLLAEVAPETIAAVVMEPVQGEGGFIVPDTAFVKRVREICTQYGILFVADEIQTGFARTGKYFAIDHFDVVPDLLTISKSMGAGVPISGVIGRAEIMNAAAVGEIGGTYSGSPLGCRAALTVLDIIESENLNARAEKIGERVLEKMQLLAERFEGIGDVRGLGAMCAMEIVKDRQLKTPDKEAVGKIVKAAGERGLMLLSAGLYSNVIRLLMPLTITDDQLEEGLQILEEAMEAVYLQDPAISVGGNKNGCH</sequence>
<dbReference type="EC" id="2.6.1.19" evidence="6"/>
<keyword evidence="8 17" id="KW-0808">Transferase</keyword>
<dbReference type="AlphaFoldDB" id="K6DMG4"/>
<dbReference type="eggNOG" id="COG0160">
    <property type="taxonomic scope" value="Bacteria"/>
</dbReference>
<evidence type="ECO:0000256" key="10">
    <source>
        <dbReference type="ARBA" id="ARBA00029760"/>
    </source>
</evidence>
<dbReference type="Gene3D" id="3.90.1150.10">
    <property type="entry name" value="Aspartate Aminotransferase, domain 1"/>
    <property type="match status" value="1"/>
</dbReference>
<reference evidence="17 18" key="1">
    <citation type="journal article" date="2012" name="Front. Microbiol.">
        <title>Redundancy and modularity in membrane-associated dissimilatory nitrate reduction in Bacillus.</title>
        <authorList>
            <person name="Heylen K."/>
            <person name="Keltjens J."/>
        </authorList>
    </citation>
    <scope>NUCLEOTIDE SEQUENCE [LARGE SCALE GENOMIC DNA]</scope>
    <source>
        <strain evidence="18">LMG 21833T</strain>
    </source>
</reference>
<dbReference type="PIRSF" id="PIRSF000521">
    <property type="entry name" value="Transaminase_4ab_Lys_Orn"/>
    <property type="match status" value="1"/>
</dbReference>
<dbReference type="PATRIC" id="fig|1117379.3.peg.2073"/>
<dbReference type="RefSeq" id="WP_007085001.1">
    <property type="nucleotide sequence ID" value="NZ_AJLS01000056.1"/>
</dbReference>
<dbReference type="GO" id="GO:0030170">
    <property type="term" value="F:pyridoxal phosphate binding"/>
    <property type="evidence" value="ECO:0007669"/>
    <property type="project" value="InterPro"/>
</dbReference>
<evidence type="ECO:0000256" key="5">
    <source>
        <dbReference type="ARBA" id="ARBA00012876"/>
    </source>
</evidence>
<dbReference type="GO" id="GO:0009448">
    <property type="term" value="P:gamma-aminobutyric acid metabolic process"/>
    <property type="evidence" value="ECO:0007669"/>
    <property type="project" value="InterPro"/>
</dbReference>
<evidence type="ECO:0000256" key="13">
    <source>
        <dbReference type="ARBA" id="ARBA00031787"/>
    </source>
</evidence>
<dbReference type="PANTHER" id="PTHR11986">
    <property type="entry name" value="AMINOTRANSFERASE CLASS III"/>
    <property type="match status" value="1"/>
</dbReference>
<evidence type="ECO:0000256" key="14">
    <source>
        <dbReference type="ARBA" id="ARBA00048021"/>
    </source>
</evidence>
<keyword evidence="7 17" id="KW-0032">Aminotransferase</keyword>
<dbReference type="EC" id="2.6.1.22" evidence="5"/>
<dbReference type="SUPFAM" id="SSF53383">
    <property type="entry name" value="PLP-dependent transferases"/>
    <property type="match status" value="1"/>
</dbReference>
<comment type="catalytic activity">
    <reaction evidence="1">
        <text>(S)-3-amino-2-methylpropanoate + 2-oxoglutarate = 2-methyl-3-oxopropanoate + L-glutamate</text>
        <dbReference type="Rhea" id="RHEA:13993"/>
        <dbReference type="ChEBI" id="CHEBI:16810"/>
        <dbReference type="ChEBI" id="CHEBI:29985"/>
        <dbReference type="ChEBI" id="CHEBI:57700"/>
        <dbReference type="ChEBI" id="CHEBI:58655"/>
        <dbReference type="EC" id="2.6.1.22"/>
    </reaction>
</comment>
<evidence type="ECO:0000256" key="12">
    <source>
        <dbReference type="ARBA" id="ARBA00030857"/>
    </source>
</evidence>
<evidence type="ECO:0000256" key="11">
    <source>
        <dbReference type="ARBA" id="ARBA00030204"/>
    </source>
</evidence>
<keyword evidence="18" id="KW-1185">Reference proteome</keyword>
<keyword evidence="9 16" id="KW-0663">Pyridoxal phosphate</keyword>
<comment type="pathway">
    <text evidence="3">Amino-acid degradation; 4-aminobutanoate degradation.</text>
</comment>
<dbReference type="GO" id="GO:0047298">
    <property type="term" value="F:(S)-3-amino-2-methylpropionate transaminase activity"/>
    <property type="evidence" value="ECO:0007669"/>
    <property type="project" value="UniProtKB-EC"/>
</dbReference>
<dbReference type="GO" id="GO:0042802">
    <property type="term" value="F:identical protein binding"/>
    <property type="evidence" value="ECO:0007669"/>
    <property type="project" value="TreeGrafter"/>
</dbReference>
<dbReference type="CDD" id="cd00610">
    <property type="entry name" value="OAT_like"/>
    <property type="match status" value="1"/>
</dbReference>
<proteinExistence type="inferred from homology"/>
<evidence type="ECO:0000313" key="18">
    <source>
        <dbReference type="Proteomes" id="UP000006316"/>
    </source>
</evidence>
<organism evidence="17 18">
    <name type="scientific">Neobacillus bataviensis LMG 21833</name>
    <dbReference type="NCBI Taxonomy" id="1117379"/>
    <lineage>
        <taxon>Bacteria</taxon>
        <taxon>Bacillati</taxon>
        <taxon>Bacillota</taxon>
        <taxon>Bacilli</taxon>
        <taxon>Bacillales</taxon>
        <taxon>Bacillaceae</taxon>
        <taxon>Neobacillus</taxon>
    </lineage>
</organism>
<evidence type="ECO:0000256" key="1">
    <source>
        <dbReference type="ARBA" id="ARBA00001750"/>
    </source>
</evidence>
<evidence type="ECO:0000256" key="6">
    <source>
        <dbReference type="ARBA" id="ARBA00012912"/>
    </source>
</evidence>
<evidence type="ECO:0000256" key="3">
    <source>
        <dbReference type="ARBA" id="ARBA00005176"/>
    </source>
</evidence>
<dbReference type="NCBIfam" id="NF005376">
    <property type="entry name" value="PRK06918.1"/>
    <property type="match status" value="1"/>
</dbReference>
<dbReference type="Proteomes" id="UP000006316">
    <property type="component" value="Unassembled WGS sequence"/>
</dbReference>
<evidence type="ECO:0000256" key="9">
    <source>
        <dbReference type="ARBA" id="ARBA00022898"/>
    </source>
</evidence>
<dbReference type="FunFam" id="3.40.640.10:FF:000013">
    <property type="entry name" value="4-aminobutyrate aminotransferase"/>
    <property type="match status" value="1"/>
</dbReference>
<evidence type="ECO:0000256" key="7">
    <source>
        <dbReference type="ARBA" id="ARBA00022576"/>
    </source>
</evidence>
<evidence type="ECO:0000256" key="16">
    <source>
        <dbReference type="RuleBase" id="RU003560"/>
    </source>
</evidence>
<evidence type="ECO:0000256" key="8">
    <source>
        <dbReference type="ARBA" id="ARBA00022679"/>
    </source>
</evidence>
<dbReference type="InterPro" id="IPR015424">
    <property type="entry name" value="PyrdxlP-dep_Trfase"/>
</dbReference>
<name>K6DMG4_9BACI</name>
<dbReference type="Pfam" id="PF00202">
    <property type="entry name" value="Aminotran_3"/>
    <property type="match status" value="1"/>
</dbReference>
<evidence type="ECO:0000256" key="4">
    <source>
        <dbReference type="ARBA" id="ARBA00008954"/>
    </source>
</evidence>
<comment type="similarity">
    <text evidence="4 16">Belongs to the class-III pyridoxal-phosphate-dependent aminotransferase family.</text>
</comment>
<dbReference type="InterPro" id="IPR004632">
    <property type="entry name" value="4NH2But_aminotransferase_bac"/>
</dbReference>
<dbReference type="InterPro" id="IPR050103">
    <property type="entry name" value="Class-III_PLP-dep_AT"/>
</dbReference>
<evidence type="ECO:0000256" key="15">
    <source>
        <dbReference type="ARBA" id="ARBA00050054"/>
    </source>
</evidence>
<evidence type="ECO:0000313" key="17">
    <source>
        <dbReference type="EMBL" id="EKN69368.1"/>
    </source>
</evidence>
<dbReference type="Gene3D" id="3.40.640.10">
    <property type="entry name" value="Type I PLP-dependent aspartate aminotransferase-like (Major domain)"/>
    <property type="match status" value="1"/>
</dbReference>
<dbReference type="GO" id="GO:0034386">
    <property type="term" value="F:4-aminobutyrate:2-oxoglutarate transaminase activity"/>
    <property type="evidence" value="ECO:0007669"/>
    <property type="project" value="UniProtKB-EC"/>
</dbReference>
<dbReference type="PANTHER" id="PTHR11986:SF58">
    <property type="entry name" value="LEUCINE_METHIONINE RACEMASE"/>
    <property type="match status" value="1"/>
</dbReference>
<comment type="catalytic activity">
    <reaction evidence="14">
        <text>4-aminobutanoate + 2-oxoglutarate = succinate semialdehyde + L-glutamate</text>
        <dbReference type="Rhea" id="RHEA:23352"/>
        <dbReference type="ChEBI" id="CHEBI:16810"/>
        <dbReference type="ChEBI" id="CHEBI:29985"/>
        <dbReference type="ChEBI" id="CHEBI:57706"/>
        <dbReference type="ChEBI" id="CHEBI:59888"/>
        <dbReference type="EC" id="2.6.1.19"/>
    </reaction>
</comment>
<dbReference type="PROSITE" id="PS00600">
    <property type="entry name" value="AA_TRANSFER_CLASS_3"/>
    <property type="match status" value="1"/>
</dbReference>
<comment type="cofactor">
    <cofactor evidence="2">
        <name>pyridoxal 5'-phosphate</name>
        <dbReference type="ChEBI" id="CHEBI:597326"/>
    </cofactor>
</comment>
<dbReference type="NCBIfam" id="TIGR00700">
    <property type="entry name" value="GABAtrnsam"/>
    <property type="match status" value="1"/>
</dbReference>
<dbReference type="EMBL" id="AJLS01000056">
    <property type="protein sequence ID" value="EKN69368.1"/>
    <property type="molecule type" value="Genomic_DNA"/>
</dbReference>
<comment type="caution">
    <text evidence="17">The sequence shown here is derived from an EMBL/GenBank/DDBJ whole genome shotgun (WGS) entry which is preliminary data.</text>
</comment>
<protein>
    <recommendedName>
        <fullName evidence="12">(S)-3-amino-2-methylpropionate transaminase</fullName>
        <ecNumber evidence="6">2.6.1.19</ecNumber>
        <ecNumber evidence="5">2.6.1.22</ecNumber>
    </recommendedName>
    <alternativeName>
        <fullName evidence="13">GABA aminotransferase</fullName>
    </alternativeName>
    <alternativeName>
        <fullName evidence="11">Gamma-amino-N-butyrate transaminase</fullName>
    </alternativeName>
    <alternativeName>
        <fullName evidence="15">Glutamate:succinic semialdehyde transaminase</fullName>
    </alternativeName>
    <alternativeName>
        <fullName evidence="10">L-AIBAT</fullName>
    </alternativeName>
</protein>
<dbReference type="InterPro" id="IPR049704">
    <property type="entry name" value="Aminotrans_3_PPA_site"/>
</dbReference>
<dbReference type="InterPro" id="IPR015422">
    <property type="entry name" value="PyrdxlP-dep_Trfase_small"/>
</dbReference>
<gene>
    <name evidence="17" type="ORF">BABA_09921</name>
</gene>
<dbReference type="InterPro" id="IPR015421">
    <property type="entry name" value="PyrdxlP-dep_Trfase_major"/>
</dbReference>
<dbReference type="STRING" id="1117379.BABA_09921"/>
<accession>K6DMG4</accession>
<evidence type="ECO:0000256" key="2">
    <source>
        <dbReference type="ARBA" id="ARBA00001933"/>
    </source>
</evidence>
<dbReference type="InterPro" id="IPR005814">
    <property type="entry name" value="Aminotrans_3"/>
</dbReference>